<dbReference type="AlphaFoldDB" id="A0A4Y8UIV0"/>
<evidence type="ECO:0000259" key="6">
    <source>
        <dbReference type="Pfam" id="PF04932"/>
    </source>
</evidence>
<dbReference type="GO" id="GO:0016020">
    <property type="term" value="C:membrane"/>
    <property type="evidence" value="ECO:0007669"/>
    <property type="project" value="UniProtKB-SubCell"/>
</dbReference>
<feature type="transmembrane region" description="Helical" evidence="5">
    <location>
        <begin position="80"/>
        <end position="101"/>
    </location>
</feature>
<comment type="caution">
    <text evidence="7">The sequence shown here is derived from an EMBL/GenBank/DDBJ whole genome shotgun (WGS) entry which is preliminary data.</text>
</comment>
<feature type="transmembrane region" description="Helical" evidence="5">
    <location>
        <begin position="312"/>
        <end position="335"/>
    </location>
</feature>
<keyword evidence="8" id="KW-1185">Reference proteome</keyword>
<name>A0A4Y8UIV0_9GAMM</name>
<feature type="transmembrane region" description="Helical" evidence="5">
    <location>
        <begin position="194"/>
        <end position="213"/>
    </location>
</feature>
<reference evidence="7 8" key="1">
    <citation type="submission" date="2019-03" db="EMBL/GenBank/DDBJ databases">
        <title>Draft genome of Gammaproteobacteria bacterium LSUCC0057, a member of the SAR92 clade.</title>
        <authorList>
            <person name="Lanclos V.C."/>
            <person name="Doiron C."/>
            <person name="Henson M.W."/>
            <person name="Thrash J.C."/>
        </authorList>
    </citation>
    <scope>NUCLEOTIDE SEQUENCE [LARGE SCALE GENOMIC DNA]</scope>
    <source>
        <strain evidence="7 8">LSUCC0057</strain>
    </source>
</reference>
<keyword evidence="4 5" id="KW-0472">Membrane</keyword>
<accession>A0A4Y8UIV0</accession>
<keyword evidence="7" id="KW-0436">Ligase</keyword>
<sequence length="563" mass="61174">MALLLVQLWVAAQLLPLPVEWLARMSPVAALGWSGVTAGPAPLSLDPGATVAQLSWGLALCGVFLLVLAWLDSPERLRQLLATLVVAGLVQALYGGLVVLTDGRIALSELLGNREVASGTFINRNHFAGFMVMALAAGIGLLFSQLQGGQLQANRPWRERLKRLLNLFLSSKIRLRIYLAIMVIALVMSRSRTGNTAFFVALGVVALLLVLAERRINPRLMLFLGSLLLVDTLIVSQWYGLDKVVERIEGTHLPTEGRRFSNEYTLDMLADFPLTGSGAGSFATVFANYQPQNLRGFWSDAHNDYLQFAVELGVPATLLLAAVVTACGVVAVLAVLRRRHKLFRGAGLAGFMVVVWLAIHSATDFNLQIPANSLLVVVVLALCWVAYYGDSAAKPNVTKQVVSTPVAGWRKVLLLVLAAVVAAGLVASTTQLKAALALQRNSQLVGFWRKGYPPSPQQSATVKQALDQLLEQQRYCANCYYLQGYWYAWHAYTANLPAASALFAQQAVNSYKAGLRLQPLNRRAWLQLPQLAAGLSAEQVAELAESAQAQLNKIQRANSKQGE</sequence>
<dbReference type="OrthoDB" id="9783389at2"/>
<comment type="subcellular location">
    <subcellularLocation>
        <location evidence="1">Membrane</location>
        <topology evidence="1">Multi-pass membrane protein</topology>
    </subcellularLocation>
</comment>
<keyword evidence="2 5" id="KW-0812">Transmembrane</keyword>
<dbReference type="EMBL" id="SPIA01000001">
    <property type="protein sequence ID" value="TFH68630.1"/>
    <property type="molecule type" value="Genomic_DNA"/>
</dbReference>
<evidence type="ECO:0000256" key="4">
    <source>
        <dbReference type="ARBA" id="ARBA00023136"/>
    </source>
</evidence>
<gene>
    <name evidence="7" type="ORF">E3W66_01320</name>
</gene>
<evidence type="ECO:0000313" key="8">
    <source>
        <dbReference type="Proteomes" id="UP000298133"/>
    </source>
</evidence>
<feature type="transmembrane region" description="Helical" evidence="5">
    <location>
        <begin position="54"/>
        <end position="71"/>
    </location>
</feature>
<dbReference type="Pfam" id="PF04932">
    <property type="entry name" value="Wzy_C"/>
    <property type="match status" value="1"/>
</dbReference>
<dbReference type="GO" id="GO:0016874">
    <property type="term" value="F:ligase activity"/>
    <property type="evidence" value="ECO:0007669"/>
    <property type="project" value="UniProtKB-KW"/>
</dbReference>
<dbReference type="PANTHER" id="PTHR37422">
    <property type="entry name" value="TEICHURONIC ACID BIOSYNTHESIS PROTEIN TUAE"/>
    <property type="match status" value="1"/>
</dbReference>
<evidence type="ECO:0000256" key="1">
    <source>
        <dbReference type="ARBA" id="ARBA00004141"/>
    </source>
</evidence>
<feature type="domain" description="O-antigen ligase-related" evidence="6">
    <location>
        <begin position="178"/>
        <end position="320"/>
    </location>
</feature>
<evidence type="ECO:0000256" key="3">
    <source>
        <dbReference type="ARBA" id="ARBA00022989"/>
    </source>
</evidence>
<dbReference type="Proteomes" id="UP000298133">
    <property type="component" value="Unassembled WGS sequence"/>
</dbReference>
<feature type="transmembrane region" description="Helical" evidence="5">
    <location>
        <begin position="371"/>
        <end position="389"/>
    </location>
</feature>
<evidence type="ECO:0000313" key="7">
    <source>
        <dbReference type="EMBL" id="TFH68630.1"/>
    </source>
</evidence>
<organism evidence="7 8">
    <name type="scientific">Gammaproteobacteria bacterium LSUCC0057</name>
    <dbReference type="NCBI Taxonomy" id="2559237"/>
    <lineage>
        <taxon>Bacteria</taxon>
        <taxon>Pseudomonadati</taxon>
        <taxon>Pseudomonadota</taxon>
        <taxon>Gammaproteobacteria</taxon>
        <taxon>Cellvibrionales</taxon>
        <taxon>Porticoccaceae</taxon>
        <taxon>SAR92 clade</taxon>
    </lineage>
</organism>
<dbReference type="PANTHER" id="PTHR37422:SF13">
    <property type="entry name" value="LIPOPOLYSACCHARIDE BIOSYNTHESIS PROTEIN PA4999-RELATED"/>
    <property type="match status" value="1"/>
</dbReference>
<keyword evidence="3 5" id="KW-1133">Transmembrane helix</keyword>
<feature type="transmembrane region" description="Helical" evidence="5">
    <location>
        <begin position="342"/>
        <end position="359"/>
    </location>
</feature>
<feature type="transmembrane region" description="Helical" evidence="5">
    <location>
        <begin position="121"/>
        <end position="143"/>
    </location>
</feature>
<feature type="transmembrane region" description="Helical" evidence="5">
    <location>
        <begin position="220"/>
        <end position="239"/>
    </location>
</feature>
<feature type="transmembrane region" description="Helical" evidence="5">
    <location>
        <begin position="164"/>
        <end position="188"/>
    </location>
</feature>
<feature type="transmembrane region" description="Helical" evidence="5">
    <location>
        <begin position="412"/>
        <end position="432"/>
    </location>
</feature>
<dbReference type="InterPro" id="IPR051533">
    <property type="entry name" value="WaaL-like"/>
</dbReference>
<proteinExistence type="predicted"/>
<protein>
    <submittedName>
        <fullName evidence="7">O-antigen ligase family protein</fullName>
    </submittedName>
</protein>
<dbReference type="InterPro" id="IPR007016">
    <property type="entry name" value="O-antigen_ligase-rel_domated"/>
</dbReference>
<evidence type="ECO:0000256" key="5">
    <source>
        <dbReference type="SAM" id="Phobius"/>
    </source>
</evidence>
<evidence type="ECO:0000256" key="2">
    <source>
        <dbReference type="ARBA" id="ARBA00022692"/>
    </source>
</evidence>